<sequence>MSTLVKEKLLTFFDCSRPTFRSKMITTFRKDKTSLIASRVKLCGTILWAGSVFIGFLLFVSLVLPSLENNGYVYSMCNVTKFLVLTDSYNRLSCKCPVPDKRDVTKCVIYYPCLQIFASFVDSLGELRQGLVVKCRRHVGENCSQRIPYYDCSTENAVYKRLKELKDKYGRPGTSFSCYYKANQPGYILLTSKQLLKTQVLNLILWPCLGAMVGFMLMMYNRVLSMYYCGYKQKRTNDAEDLLPLADNMDT</sequence>
<dbReference type="GO" id="GO:0015459">
    <property type="term" value="F:potassium channel regulator activity"/>
    <property type="evidence" value="ECO:0007669"/>
    <property type="project" value="TreeGrafter"/>
</dbReference>
<protein>
    <submittedName>
        <fullName evidence="11">Uncharacterized protein LOC116292046</fullName>
    </submittedName>
</protein>
<name>A0A6P8HH22_ACTTE</name>
<keyword evidence="3 9" id="KW-0812">Transmembrane</keyword>
<dbReference type="GO" id="GO:0005513">
    <property type="term" value="P:detection of calcium ion"/>
    <property type="evidence" value="ECO:0007669"/>
    <property type="project" value="TreeGrafter"/>
</dbReference>
<organism evidence="10 11">
    <name type="scientific">Actinia tenebrosa</name>
    <name type="common">Australian red waratah sea anemone</name>
    <dbReference type="NCBI Taxonomy" id="6105"/>
    <lineage>
        <taxon>Eukaryota</taxon>
        <taxon>Metazoa</taxon>
        <taxon>Cnidaria</taxon>
        <taxon>Anthozoa</taxon>
        <taxon>Hexacorallia</taxon>
        <taxon>Actiniaria</taxon>
        <taxon>Actiniidae</taxon>
        <taxon>Actinia</taxon>
    </lineage>
</organism>
<dbReference type="AlphaFoldDB" id="A0A6P8HH22"/>
<evidence type="ECO:0000256" key="7">
    <source>
        <dbReference type="ARBA" id="ARBA00023180"/>
    </source>
</evidence>
<feature type="transmembrane region" description="Helical" evidence="9">
    <location>
        <begin position="42"/>
        <end position="64"/>
    </location>
</feature>
<comment type="subcellular location">
    <subcellularLocation>
        <location evidence="1">Membrane</location>
        <topology evidence="1">Multi-pass membrane protein</topology>
    </subcellularLocation>
</comment>
<keyword evidence="2" id="KW-0813">Transport</keyword>
<keyword evidence="7" id="KW-0325">Glycoprotein</keyword>
<dbReference type="Pfam" id="PF03185">
    <property type="entry name" value="CaKB"/>
    <property type="match status" value="1"/>
</dbReference>
<evidence type="ECO:0000256" key="4">
    <source>
        <dbReference type="ARBA" id="ARBA00022989"/>
    </source>
</evidence>
<evidence type="ECO:0000256" key="6">
    <source>
        <dbReference type="ARBA" id="ARBA00023136"/>
    </source>
</evidence>
<dbReference type="RefSeq" id="XP_031555146.1">
    <property type="nucleotide sequence ID" value="XM_031699286.1"/>
</dbReference>
<keyword evidence="8" id="KW-0407">Ion channel</keyword>
<keyword evidence="4 9" id="KW-1133">Transmembrane helix</keyword>
<evidence type="ECO:0000313" key="11">
    <source>
        <dbReference type="RefSeq" id="XP_031555146.1"/>
    </source>
</evidence>
<proteinExistence type="predicted"/>
<dbReference type="OrthoDB" id="5961601at2759"/>
<evidence type="ECO:0000313" key="10">
    <source>
        <dbReference type="Proteomes" id="UP000515163"/>
    </source>
</evidence>
<accession>A0A6P8HH22</accession>
<evidence type="ECO:0000256" key="5">
    <source>
        <dbReference type="ARBA" id="ARBA00023065"/>
    </source>
</evidence>
<gene>
    <name evidence="11" type="primary">LOC116292046</name>
</gene>
<evidence type="ECO:0000256" key="2">
    <source>
        <dbReference type="ARBA" id="ARBA00022448"/>
    </source>
</evidence>
<reference evidence="11" key="1">
    <citation type="submission" date="2025-08" db="UniProtKB">
        <authorList>
            <consortium name="RefSeq"/>
        </authorList>
    </citation>
    <scope>IDENTIFICATION</scope>
    <source>
        <tissue evidence="11">Tentacle</tissue>
    </source>
</reference>
<dbReference type="GO" id="GO:0008076">
    <property type="term" value="C:voltage-gated potassium channel complex"/>
    <property type="evidence" value="ECO:0007669"/>
    <property type="project" value="TreeGrafter"/>
</dbReference>
<feature type="transmembrane region" description="Helical" evidence="9">
    <location>
        <begin position="203"/>
        <end position="224"/>
    </location>
</feature>
<dbReference type="PANTHER" id="PTHR10258">
    <property type="entry name" value="CALCIUM-ACTIVATED POTASSIUM CHANNEL SUBUNIT BETA"/>
    <property type="match status" value="1"/>
</dbReference>
<dbReference type="GeneID" id="116292046"/>
<evidence type="ECO:0000256" key="8">
    <source>
        <dbReference type="ARBA" id="ARBA00023303"/>
    </source>
</evidence>
<dbReference type="PANTHER" id="PTHR10258:SF8">
    <property type="entry name" value="CALCIUM-ACTIVATED POTASSIUM CHANNEL BK ALPHA SUBUNIT DOMAIN-CONTAINING PROTEIN"/>
    <property type="match status" value="1"/>
</dbReference>
<dbReference type="InterPro" id="IPR003930">
    <property type="entry name" value="K_chnl_Ca-activ_BK_bsu"/>
</dbReference>
<dbReference type="KEGG" id="aten:116292046"/>
<evidence type="ECO:0000256" key="9">
    <source>
        <dbReference type="SAM" id="Phobius"/>
    </source>
</evidence>
<dbReference type="Proteomes" id="UP000515163">
    <property type="component" value="Unplaced"/>
</dbReference>
<keyword evidence="10" id="KW-1185">Reference proteome</keyword>
<keyword evidence="6 9" id="KW-0472">Membrane</keyword>
<keyword evidence="5" id="KW-0406">Ion transport</keyword>
<evidence type="ECO:0000256" key="3">
    <source>
        <dbReference type="ARBA" id="ARBA00022692"/>
    </source>
</evidence>
<dbReference type="GO" id="GO:0015269">
    <property type="term" value="F:calcium-activated potassium channel activity"/>
    <property type="evidence" value="ECO:0007669"/>
    <property type="project" value="InterPro"/>
</dbReference>
<evidence type="ECO:0000256" key="1">
    <source>
        <dbReference type="ARBA" id="ARBA00004141"/>
    </source>
</evidence>
<dbReference type="InParanoid" id="A0A6P8HH22"/>